<comment type="caution">
    <text evidence="13">The sequence shown here is derived from an EMBL/GenBank/DDBJ whole genome shotgun (WGS) entry which is preliminary data.</text>
</comment>
<keyword evidence="7" id="KW-0805">Transcription regulation</keyword>
<reference evidence="13" key="1">
    <citation type="submission" date="2021-06" db="EMBL/GenBank/DDBJ databases">
        <authorList>
            <person name="Kallberg Y."/>
            <person name="Tangrot J."/>
            <person name="Rosling A."/>
        </authorList>
    </citation>
    <scope>NUCLEOTIDE SEQUENCE</scope>
    <source>
        <strain evidence="13">MT106</strain>
    </source>
</reference>
<dbReference type="InterPro" id="IPR023696">
    <property type="entry name" value="Ureohydrolase_dom_sf"/>
</dbReference>
<evidence type="ECO:0000256" key="10">
    <source>
        <dbReference type="ARBA" id="ARBA00048287"/>
    </source>
</evidence>
<evidence type="ECO:0000313" key="13">
    <source>
        <dbReference type="EMBL" id="CAG8504690.1"/>
    </source>
</evidence>
<dbReference type="PRINTS" id="PR01270">
    <property type="entry name" value="HDASUPER"/>
</dbReference>
<keyword evidence="4" id="KW-0678">Repressor</keyword>
<keyword evidence="6" id="KW-0156">Chromatin regulator</keyword>
<proteinExistence type="inferred from homology"/>
<dbReference type="PANTHER" id="PTHR10625">
    <property type="entry name" value="HISTONE DEACETYLASE HDAC1-RELATED"/>
    <property type="match status" value="1"/>
</dbReference>
<feature type="domain" description="Histone deacetylase" evidence="11">
    <location>
        <begin position="77"/>
        <end position="374"/>
    </location>
</feature>
<evidence type="ECO:0000259" key="11">
    <source>
        <dbReference type="Pfam" id="PF00850"/>
    </source>
</evidence>
<evidence type="ECO:0000256" key="8">
    <source>
        <dbReference type="ARBA" id="ARBA00023163"/>
    </source>
</evidence>
<evidence type="ECO:0000256" key="6">
    <source>
        <dbReference type="ARBA" id="ARBA00022853"/>
    </source>
</evidence>
<evidence type="ECO:0000256" key="9">
    <source>
        <dbReference type="ARBA" id="ARBA00023242"/>
    </source>
</evidence>
<dbReference type="GO" id="GO:0141221">
    <property type="term" value="F:histone deacetylase activity, hydrolytic mechanism"/>
    <property type="evidence" value="ECO:0007669"/>
    <property type="project" value="UniProtKB-EC"/>
</dbReference>
<dbReference type="InterPro" id="IPR023801">
    <property type="entry name" value="His_deacetylse_dom"/>
</dbReference>
<gene>
    <name evidence="13" type="ORF">AGERDE_LOCUS4428</name>
</gene>
<dbReference type="GO" id="GO:0040029">
    <property type="term" value="P:epigenetic regulation of gene expression"/>
    <property type="evidence" value="ECO:0007669"/>
    <property type="project" value="TreeGrafter"/>
</dbReference>
<evidence type="ECO:0000259" key="12">
    <source>
        <dbReference type="Pfam" id="PF09757"/>
    </source>
</evidence>
<name>A0A9N9F1U9_9GLOM</name>
<dbReference type="InterPro" id="IPR000286">
    <property type="entry name" value="HDACs"/>
</dbReference>
<dbReference type="GO" id="GO:0000118">
    <property type="term" value="C:histone deacetylase complex"/>
    <property type="evidence" value="ECO:0007669"/>
    <property type="project" value="TreeGrafter"/>
</dbReference>
<dbReference type="Proteomes" id="UP000789831">
    <property type="component" value="Unassembled WGS sequence"/>
</dbReference>
<keyword evidence="5" id="KW-0378">Hydrolase</keyword>
<dbReference type="Gene3D" id="3.40.800.20">
    <property type="entry name" value="Histone deacetylase domain"/>
    <property type="match status" value="1"/>
</dbReference>
<dbReference type="PANTHER" id="PTHR10625:SF5">
    <property type="entry name" value="HISTONE DEACETYLASE"/>
    <property type="match status" value="1"/>
</dbReference>
<keyword evidence="14" id="KW-1185">Reference proteome</keyword>
<evidence type="ECO:0000256" key="5">
    <source>
        <dbReference type="ARBA" id="ARBA00022801"/>
    </source>
</evidence>
<dbReference type="Pfam" id="PF00850">
    <property type="entry name" value="Hist_deacetyl"/>
    <property type="match status" value="1"/>
</dbReference>
<dbReference type="FunFam" id="3.40.800.20:FF:000005">
    <property type="entry name" value="histone deacetylase 6"/>
    <property type="match status" value="1"/>
</dbReference>
<evidence type="ECO:0000256" key="7">
    <source>
        <dbReference type="ARBA" id="ARBA00023015"/>
    </source>
</evidence>
<organism evidence="13 14">
    <name type="scientific">Ambispora gerdemannii</name>
    <dbReference type="NCBI Taxonomy" id="144530"/>
    <lineage>
        <taxon>Eukaryota</taxon>
        <taxon>Fungi</taxon>
        <taxon>Fungi incertae sedis</taxon>
        <taxon>Mucoromycota</taxon>
        <taxon>Glomeromycotina</taxon>
        <taxon>Glomeromycetes</taxon>
        <taxon>Archaeosporales</taxon>
        <taxon>Ambisporaceae</taxon>
        <taxon>Ambispora</taxon>
    </lineage>
</organism>
<comment type="subcellular location">
    <subcellularLocation>
        <location evidence="1">Nucleus</location>
    </subcellularLocation>
</comment>
<evidence type="ECO:0000256" key="2">
    <source>
        <dbReference type="ARBA" id="ARBA00007738"/>
    </source>
</evidence>
<dbReference type="OrthoDB" id="424012at2759"/>
<dbReference type="InterPro" id="IPR037138">
    <property type="entry name" value="His_deacetylse_dom_sf"/>
</dbReference>
<evidence type="ECO:0000256" key="4">
    <source>
        <dbReference type="ARBA" id="ARBA00022491"/>
    </source>
</evidence>
<protein>
    <recommendedName>
        <fullName evidence="3">histone deacetylase</fullName>
        <ecNumber evidence="3">3.5.1.98</ecNumber>
    </recommendedName>
</protein>
<dbReference type="InterPro" id="IPR019154">
    <property type="entry name" value="Arb2-like_domain"/>
</dbReference>
<evidence type="ECO:0000256" key="3">
    <source>
        <dbReference type="ARBA" id="ARBA00012111"/>
    </source>
</evidence>
<keyword evidence="9" id="KW-0539">Nucleus</keyword>
<evidence type="ECO:0000313" key="14">
    <source>
        <dbReference type="Proteomes" id="UP000789831"/>
    </source>
</evidence>
<keyword evidence="8" id="KW-0804">Transcription</keyword>
<accession>A0A9N9F1U9</accession>
<comment type="similarity">
    <text evidence="2">Belongs to the histone deacetylase family. HD type 2 subfamily.</text>
</comment>
<dbReference type="EMBL" id="CAJVPL010000508">
    <property type="protein sequence ID" value="CAG8504690.1"/>
    <property type="molecule type" value="Genomic_DNA"/>
</dbReference>
<dbReference type="AlphaFoldDB" id="A0A9N9F1U9"/>
<comment type="catalytic activity">
    <reaction evidence="10">
        <text>N(6)-acetyl-L-lysyl-[histone] + H2O = L-lysyl-[histone] + acetate</text>
        <dbReference type="Rhea" id="RHEA:58196"/>
        <dbReference type="Rhea" id="RHEA-COMP:9845"/>
        <dbReference type="Rhea" id="RHEA-COMP:11338"/>
        <dbReference type="ChEBI" id="CHEBI:15377"/>
        <dbReference type="ChEBI" id="CHEBI:29969"/>
        <dbReference type="ChEBI" id="CHEBI:30089"/>
        <dbReference type="ChEBI" id="CHEBI:61930"/>
        <dbReference type="EC" id="3.5.1.98"/>
    </reaction>
</comment>
<sequence length="606" mass="68002">MSVENMDIEELYVVVDSNKPNLNDKTSKTLKRPGLDSQTVTNGIEKYHPQAFKESRTGFVYDIRMRYHGNLHEGEYHPEDPSRISGIAKILETYNCTERLVRIPAREATKEEVCLVHSVKHWNEVDKTAGMKFDQLVETGDQYNSVYLNNDSAFCARLACGGVIELCKAVMQGTVTNGFANVRPPGHHAEPEEAMGFCLFNNVAVTAKCLREYHNVNKILILDWDIHHGNGTQKAFYSDPNIVYCSIHRYENGEFYPGSEQANYTFFGSGEAKGKTINIPWPRAGMYDSDYIYAFDKVVMPIADEFSPDIVIVSAGFDAAEGDPIGENHVSPIAFGHMTHRLKSIANGRLVLALEGGYNIDSISRSALACVKVLLGEAPERLPPIKPSKDCMETVHNVLRVQSRYWKSLAPEHVEIAEDTITKQDCAIIDIDFSSNPGDNQSRHDLNELLLYVWDNMILHTAARHVFLLGAGIGCSSFTNLITEREPMILDRVGGVIMVPSEIEVPKVGRGTNLIDWYYEHSCIFVPEDHPYWEKKQKSKVFGRCKLPVGNMGVAPVPEILDQCHQEIFRYVYTILAEKLSYENSKPTSSSTFVILQAKHGNPFVA</sequence>
<dbReference type="SUPFAM" id="SSF52768">
    <property type="entry name" value="Arginase/deacetylase"/>
    <property type="match status" value="1"/>
</dbReference>
<evidence type="ECO:0000256" key="1">
    <source>
        <dbReference type="ARBA" id="ARBA00004123"/>
    </source>
</evidence>
<dbReference type="Pfam" id="PF09757">
    <property type="entry name" value="Arb2-like"/>
    <property type="match status" value="1"/>
</dbReference>
<dbReference type="EC" id="3.5.1.98" evidence="3"/>
<feature type="domain" description="Arb2-like" evidence="12">
    <location>
        <begin position="433"/>
        <end position="545"/>
    </location>
</feature>